<sequence>MNPRTAIAIAAHPDDIEFQMAGTLLMLKNIGWEIHYFNLATGNGGSISHGPDETAAMRREESIQAAAILGAHWHPPIANDLEIFYNDELLRKVAAVVREVRPSIVLTHPLQDYMEDHMITARLAVTATFAHGIQNYRTDPPRDAYPDDVTVYHCTPHGGRDPLRKKVLPGAWTNTTTVHQTALSALAAHRSQKEWLDATQGMSSYLNSMEEKARGMGVQSGRFEYAEGWWRHLHTGFSATDQDPLAEVLGDDHYINPAFEASLEL</sequence>
<keyword evidence="2" id="KW-1185">Reference proteome</keyword>
<accession>A0A934S6Q6</accession>
<dbReference type="PANTHER" id="PTHR12993:SF30">
    <property type="entry name" value="N-ACETYL-ALPHA-D-GLUCOSAMINYL L-MALATE DEACETYLASE 1"/>
    <property type="match status" value="1"/>
</dbReference>
<evidence type="ECO:0000313" key="1">
    <source>
        <dbReference type="EMBL" id="MBK1882868.1"/>
    </source>
</evidence>
<dbReference type="PANTHER" id="PTHR12993">
    <property type="entry name" value="N-ACETYLGLUCOSAMINYL-PHOSPHATIDYLINOSITOL DE-N-ACETYLASE-RELATED"/>
    <property type="match status" value="1"/>
</dbReference>
<protein>
    <submittedName>
        <fullName evidence="1">PIG-L family deacetylase</fullName>
    </submittedName>
</protein>
<dbReference type="Gene3D" id="3.40.50.10320">
    <property type="entry name" value="LmbE-like"/>
    <property type="match status" value="1"/>
</dbReference>
<comment type="caution">
    <text evidence="1">The sequence shown here is derived from an EMBL/GenBank/DDBJ whole genome shotgun (WGS) entry which is preliminary data.</text>
</comment>
<dbReference type="InterPro" id="IPR003737">
    <property type="entry name" value="GlcNAc_PI_deacetylase-related"/>
</dbReference>
<organism evidence="1 2">
    <name type="scientific">Luteolibacter pohnpeiensis</name>
    <dbReference type="NCBI Taxonomy" id="454153"/>
    <lineage>
        <taxon>Bacteria</taxon>
        <taxon>Pseudomonadati</taxon>
        <taxon>Verrucomicrobiota</taxon>
        <taxon>Verrucomicrobiia</taxon>
        <taxon>Verrucomicrobiales</taxon>
        <taxon>Verrucomicrobiaceae</taxon>
        <taxon>Luteolibacter</taxon>
    </lineage>
</organism>
<dbReference type="InterPro" id="IPR024078">
    <property type="entry name" value="LmbE-like_dom_sf"/>
</dbReference>
<dbReference type="SUPFAM" id="SSF102588">
    <property type="entry name" value="LmbE-like"/>
    <property type="match status" value="1"/>
</dbReference>
<dbReference type="GO" id="GO:0016811">
    <property type="term" value="F:hydrolase activity, acting on carbon-nitrogen (but not peptide) bonds, in linear amides"/>
    <property type="evidence" value="ECO:0007669"/>
    <property type="project" value="TreeGrafter"/>
</dbReference>
<dbReference type="AlphaFoldDB" id="A0A934S6Q6"/>
<name>A0A934S6Q6_9BACT</name>
<dbReference type="Proteomes" id="UP000603141">
    <property type="component" value="Unassembled WGS sequence"/>
</dbReference>
<gene>
    <name evidence="1" type="ORF">JIN85_10605</name>
</gene>
<reference evidence="1" key="1">
    <citation type="submission" date="2021-01" db="EMBL/GenBank/DDBJ databases">
        <title>Modified the classification status of verrucomicrobia.</title>
        <authorList>
            <person name="Feng X."/>
        </authorList>
    </citation>
    <scope>NUCLEOTIDE SEQUENCE</scope>
    <source>
        <strain evidence="1">KCTC 22041</strain>
    </source>
</reference>
<dbReference type="Pfam" id="PF02585">
    <property type="entry name" value="PIG-L"/>
    <property type="match status" value="1"/>
</dbReference>
<dbReference type="EMBL" id="JAENIJ010000015">
    <property type="protein sequence ID" value="MBK1882868.1"/>
    <property type="molecule type" value="Genomic_DNA"/>
</dbReference>
<dbReference type="RefSeq" id="WP_200270416.1">
    <property type="nucleotide sequence ID" value="NZ_JAENIJ010000015.1"/>
</dbReference>
<proteinExistence type="predicted"/>
<evidence type="ECO:0000313" key="2">
    <source>
        <dbReference type="Proteomes" id="UP000603141"/>
    </source>
</evidence>